<evidence type="ECO:0000256" key="1">
    <source>
        <dbReference type="SAM" id="MobiDB-lite"/>
    </source>
</evidence>
<accession>U4KU56</accession>
<dbReference type="AlphaFoldDB" id="U4KU56"/>
<feature type="region of interest" description="Disordered" evidence="1">
    <location>
        <begin position="1"/>
        <end position="75"/>
    </location>
</feature>
<evidence type="ECO:0000313" key="2">
    <source>
        <dbReference type="EMBL" id="CCX04773.2"/>
    </source>
</evidence>
<dbReference type="Proteomes" id="UP000018144">
    <property type="component" value="Unassembled WGS sequence"/>
</dbReference>
<name>U4KU56_PYROM</name>
<protein>
    <submittedName>
        <fullName evidence="2">Uncharacterized protein</fullName>
    </submittedName>
</protein>
<proteinExistence type="predicted"/>
<evidence type="ECO:0000313" key="3">
    <source>
        <dbReference type="Proteomes" id="UP000018144"/>
    </source>
</evidence>
<reference evidence="2 3" key="1">
    <citation type="journal article" date="2013" name="PLoS Genet.">
        <title>The genome and development-dependent transcriptomes of Pyronema confluens: a window into fungal evolution.</title>
        <authorList>
            <person name="Traeger S."/>
            <person name="Altegoer F."/>
            <person name="Freitag M."/>
            <person name="Gabaldon T."/>
            <person name="Kempken F."/>
            <person name="Kumar A."/>
            <person name="Marcet-Houben M."/>
            <person name="Poggeler S."/>
            <person name="Stajich J.E."/>
            <person name="Nowrousian M."/>
        </authorList>
    </citation>
    <scope>NUCLEOTIDE SEQUENCE [LARGE SCALE GENOMIC DNA]</scope>
    <source>
        <strain evidence="3">CBS 100304</strain>
        <tissue evidence="2">Vegetative mycelium</tissue>
    </source>
</reference>
<gene>
    <name evidence="2" type="ORF">PCON_03664</name>
</gene>
<sequence length="124" mass="13131">MSQGNQEPRQQPNEPLQPELPSTGAKGVVDSGPRQHPSGDSNVHNDAPINRSLPVKPLGMGDNNPRQDSTAPKRSCDCNYFAVPSGSGQLAMCIEELCDCRNNGSLCGGSCGCSNESEKCTNRT</sequence>
<feature type="compositionally biased region" description="Low complexity" evidence="1">
    <location>
        <begin position="1"/>
        <end position="21"/>
    </location>
</feature>
<keyword evidence="3" id="KW-1185">Reference proteome</keyword>
<organism evidence="2 3">
    <name type="scientific">Pyronema omphalodes (strain CBS 100304)</name>
    <name type="common">Pyronema confluens</name>
    <dbReference type="NCBI Taxonomy" id="1076935"/>
    <lineage>
        <taxon>Eukaryota</taxon>
        <taxon>Fungi</taxon>
        <taxon>Dikarya</taxon>
        <taxon>Ascomycota</taxon>
        <taxon>Pezizomycotina</taxon>
        <taxon>Pezizomycetes</taxon>
        <taxon>Pezizales</taxon>
        <taxon>Pyronemataceae</taxon>
        <taxon>Pyronema</taxon>
    </lineage>
</organism>
<dbReference type="EMBL" id="HF935217">
    <property type="protein sequence ID" value="CCX04773.2"/>
    <property type="molecule type" value="Genomic_DNA"/>
</dbReference>